<reference evidence="3 4" key="1">
    <citation type="submission" date="2023-11" db="EMBL/GenBank/DDBJ databases">
        <title>Arctic aerobic anoxygenic photoheterotroph Sediminicoccus rosea KRV36 adapts its photosynthesis to long days of polar summer.</title>
        <authorList>
            <person name="Tomasch J."/>
            <person name="Kopejtka K."/>
            <person name="Bily T."/>
            <person name="Gardiner A.T."/>
            <person name="Gardian Z."/>
            <person name="Shivaramu S."/>
            <person name="Koblizek M."/>
            <person name="Engelhardt F."/>
            <person name="Kaftan D."/>
        </authorList>
    </citation>
    <scope>NUCLEOTIDE SEQUENCE [LARGE SCALE GENOMIC DNA]</scope>
    <source>
        <strain evidence="3 4">R-30</strain>
    </source>
</reference>
<feature type="domain" description="GST N-terminal" evidence="1">
    <location>
        <begin position="1"/>
        <end position="80"/>
    </location>
</feature>
<protein>
    <submittedName>
        <fullName evidence="3">Glutathione S-transferase family protein</fullName>
    </submittedName>
</protein>
<sequence length="193" mass="21135">MLTLYLAPGSSSMAAHIALHEVGAEFEARPVSLAARETRTPEFLALNPAGQVPVLVTPEGPLTEVAAILFWLARRHPEAHLLPEGAMAEARAISWMSFLAATVHPARRQGLEHARTVWAQAEARLGDGPYALGAAFSIADIHLFRLFWRFRGGATLEPGEFPRLTAHHDRVLARPAVQRVLRDEAATGYELPR</sequence>
<evidence type="ECO:0000259" key="2">
    <source>
        <dbReference type="PROSITE" id="PS50405"/>
    </source>
</evidence>
<dbReference type="Gene3D" id="3.40.30.10">
    <property type="entry name" value="Glutaredoxin"/>
    <property type="match status" value="1"/>
</dbReference>
<dbReference type="PROSITE" id="PS50405">
    <property type="entry name" value="GST_CTER"/>
    <property type="match status" value="1"/>
</dbReference>
<feature type="domain" description="GST C-terminal" evidence="2">
    <location>
        <begin position="61"/>
        <end position="189"/>
    </location>
</feature>
<dbReference type="SFLD" id="SFLDG00358">
    <property type="entry name" value="Main_(cytGST)"/>
    <property type="match status" value="1"/>
</dbReference>
<proteinExistence type="predicted"/>
<dbReference type="InterPro" id="IPR036249">
    <property type="entry name" value="Thioredoxin-like_sf"/>
</dbReference>
<dbReference type="SFLD" id="SFLDG01150">
    <property type="entry name" value="Main.1:_Beta-like"/>
    <property type="match status" value="1"/>
</dbReference>
<dbReference type="Pfam" id="PF14497">
    <property type="entry name" value="GST_C_3"/>
    <property type="match status" value="1"/>
</dbReference>
<gene>
    <name evidence="3" type="ORF">R9Z33_04965</name>
</gene>
<dbReference type="InterPro" id="IPR036282">
    <property type="entry name" value="Glutathione-S-Trfase_C_sf"/>
</dbReference>
<dbReference type="Proteomes" id="UP001305521">
    <property type="component" value="Chromosome"/>
</dbReference>
<dbReference type="PANTHER" id="PTHR44051:SF8">
    <property type="entry name" value="GLUTATHIONE S-TRANSFERASE GSTA"/>
    <property type="match status" value="1"/>
</dbReference>
<dbReference type="PANTHER" id="PTHR44051">
    <property type="entry name" value="GLUTATHIONE S-TRANSFERASE-RELATED"/>
    <property type="match status" value="1"/>
</dbReference>
<name>A0ABZ0PPK6_9PROT</name>
<dbReference type="SUPFAM" id="SSF47616">
    <property type="entry name" value="GST C-terminal domain-like"/>
    <property type="match status" value="1"/>
</dbReference>
<evidence type="ECO:0000313" key="3">
    <source>
        <dbReference type="EMBL" id="WPB87664.1"/>
    </source>
</evidence>
<dbReference type="SFLD" id="SFLDS00019">
    <property type="entry name" value="Glutathione_Transferase_(cytos"/>
    <property type="match status" value="1"/>
</dbReference>
<organism evidence="3 4">
    <name type="scientific">Sediminicoccus rosea</name>
    <dbReference type="NCBI Taxonomy" id="1225128"/>
    <lineage>
        <taxon>Bacteria</taxon>
        <taxon>Pseudomonadati</taxon>
        <taxon>Pseudomonadota</taxon>
        <taxon>Alphaproteobacteria</taxon>
        <taxon>Acetobacterales</taxon>
        <taxon>Roseomonadaceae</taxon>
        <taxon>Sediminicoccus</taxon>
    </lineage>
</organism>
<dbReference type="SUPFAM" id="SSF52833">
    <property type="entry name" value="Thioredoxin-like"/>
    <property type="match status" value="1"/>
</dbReference>
<evidence type="ECO:0000313" key="4">
    <source>
        <dbReference type="Proteomes" id="UP001305521"/>
    </source>
</evidence>
<dbReference type="EMBL" id="CP137852">
    <property type="protein sequence ID" value="WPB87664.1"/>
    <property type="molecule type" value="Genomic_DNA"/>
</dbReference>
<dbReference type="CDD" id="cd03057">
    <property type="entry name" value="GST_N_Beta"/>
    <property type="match status" value="1"/>
</dbReference>
<dbReference type="Pfam" id="PF02798">
    <property type="entry name" value="GST_N"/>
    <property type="match status" value="1"/>
</dbReference>
<dbReference type="InterPro" id="IPR004046">
    <property type="entry name" value="GST_C"/>
</dbReference>
<evidence type="ECO:0000259" key="1">
    <source>
        <dbReference type="PROSITE" id="PS50404"/>
    </source>
</evidence>
<dbReference type="InterPro" id="IPR040079">
    <property type="entry name" value="Glutathione_S-Trfase"/>
</dbReference>
<dbReference type="InterPro" id="IPR004045">
    <property type="entry name" value="Glutathione_S-Trfase_N"/>
</dbReference>
<dbReference type="InterPro" id="IPR010987">
    <property type="entry name" value="Glutathione-S-Trfase_C-like"/>
</dbReference>
<dbReference type="Gene3D" id="1.20.1050.10">
    <property type="match status" value="1"/>
</dbReference>
<dbReference type="PROSITE" id="PS50404">
    <property type="entry name" value="GST_NTER"/>
    <property type="match status" value="1"/>
</dbReference>
<dbReference type="RefSeq" id="WP_318651614.1">
    <property type="nucleotide sequence ID" value="NZ_CP137852.1"/>
</dbReference>
<keyword evidence="4" id="KW-1185">Reference proteome</keyword>
<accession>A0ABZ0PPK6</accession>